<evidence type="ECO:0008006" key="3">
    <source>
        <dbReference type="Google" id="ProtNLM"/>
    </source>
</evidence>
<organism evidence="1 2">
    <name type="scientific">Mycobacteroides immunogenum</name>
    <dbReference type="NCBI Taxonomy" id="83262"/>
    <lineage>
        <taxon>Bacteria</taxon>
        <taxon>Bacillati</taxon>
        <taxon>Actinomycetota</taxon>
        <taxon>Actinomycetes</taxon>
        <taxon>Mycobacteriales</taxon>
        <taxon>Mycobacteriaceae</taxon>
        <taxon>Mycobacteroides</taxon>
    </lineage>
</organism>
<evidence type="ECO:0000313" key="1">
    <source>
        <dbReference type="EMBL" id="KPG14290.1"/>
    </source>
</evidence>
<accession>A0A7V8RXB0</accession>
<dbReference type="EMBL" id="LJFO01000003">
    <property type="protein sequence ID" value="KPG14290.1"/>
    <property type="molecule type" value="Genomic_DNA"/>
</dbReference>
<evidence type="ECO:0000313" key="2">
    <source>
        <dbReference type="Proteomes" id="UP000037843"/>
    </source>
</evidence>
<protein>
    <recommendedName>
        <fullName evidence="3">HNH endonuclease</fullName>
    </recommendedName>
</protein>
<dbReference type="Gene3D" id="1.10.30.50">
    <property type="match status" value="1"/>
</dbReference>
<name>A0A7V8RXB0_9MYCO</name>
<sequence>MTTPQHTRNLREWMFQAHAIDTGDGMKTLCGECGVELSMETMSIGHWPVPDYLGGTRTRNNVRPECFACNNGEGGDMSKLPAKLVWEIVYERATGFVYVRKMRALGLTPIRVSPNFGKVYRKAKLQGRPWTGLPRNYPWQARIWRNPELKVS</sequence>
<proteinExistence type="predicted"/>
<dbReference type="AlphaFoldDB" id="A0A7V8RXB0"/>
<comment type="caution">
    <text evidence="1">The sequence shown here is derived from an EMBL/GenBank/DDBJ whole genome shotgun (WGS) entry which is preliminary data.</text>
</comment>
<reference evidence="1 2" key="1">
    <citation type="submission" date="2015-09" db="EMBL/GenBank/DDBJ databases">
        <title>Genome Sequences of Mycobacterium immunogenum Isolates, Recuperated from a Chloraminated Drinking Water Distribution System Simulator Subjected to Episodes of Nitrification.</title>
        <authorList>
            <person name="Gomez-Alvarez V."/>
            <person name="Revetta R.P."/>
        </authorList>
    </citation>
    <scope>NUCLEOTIDE SEQUENCE [LARGE SCALE GENOMIC DNA]</scope>
    <source>
        <strain evidence="1 2">H008</strain>
    </source>
</reference>
<dbReference type="Proteomes" id="UP000037843">
    <property type="component" value="Unassembled WGS sequence"/>
</dbReference>
<gene>
    <name evidence="1" type="ORF">AN908_06890</name>
</gene>